<protein>
    <recommendedName>
        <fullName evidence="6">Lipoprotein LpqN</fullName>
    </recommendedName>
</protein>
<feature type="signal peptide" evidence="3">
    <location>
        <begin position="1"/>
        <end position="20"/>
    </location>
</feature>
<accession>A0A2G5P6L7</accession>
<evidence type="ECO:0000313" key="4">
    <source>
        <dbReference type="EMBL" id="PIB73916.1"/>
    </source>
</evidence>
<dbReference type="Gene3D" id="3.40.1000.10">
    <property type="entry name" value="Mog1/PsbP, alpha/beta/alpha sandwich"/>
    <property type="match status" value="1"/>
</dbReference>
<evidence type="ECO:0008006" key="6">
    <source>
        <dbReference type="Google" id="ProtNLM"/>
    </source>
</evidence>
<dbReference type="InterPro" id="IPR019674">
    <property type="entry name" value="Lipoprotein_LpqN/LpqT-like"/>
</dbReference>
<evidence type="ECO:0000256" key="3">
    <source>
        <dbReference type="SAM" id="SignalP"/>
    </source>
</evidence>
<dbReference type="STRING" id="85968.GCA_900073015_02539"/>
<name>A0A2G5P6L7_9MYCO</name>
<feature type="region of interest" description="Disordered" evidence="2">
    <location>
        <begin position="23"/>
        <end position="44"/>
    </location>
</feature>
<dbReference type="RefSeq" id="WP_090589437.1">
    <property type="nucleotide sequence ID" value="NZ_CP104302.1"/>
</dbReference>
<sequence length="205" mass="20814">MGGLARSAAAVLLGAALALAGCSSGDTPADSTSSAPAEPNSAPDDCADVAVPLLVLAPQNASEPTIALPVPPGWDRNTSLDGNLVRAMIGRPGAGPQDFAPNAMVTFGEVVGRAQTPEDLIDGELAGLQKSGITIEASEPAQVCGLQARRVAYTKNGRPVTAVIVGAVHDDKHFSIALTVGTPENATADDAADRDTIVNGFRVYF</sequence>
<organism evidence="4 5">
    <name type="scientific">Mycolicibacterium brumae</name>
    <dbReference type="NCBI Taxonomy" id="85968"/>
    <lineage>
        <taxon>Bacteria</taxon>
        <taxon>Bacillati</taxon>
        <taxon>Actinomycetota</taxon>
        <taxon>Actinomycetes</taxon>
        <taxon>Mycobacteriales</taxon>
        <taxon>Mycobacteriaceae</taxon>
        <taxon>Mycolicibacterium</taxon>
    </lineage>
</organism>
<keyword evidence="1 3" id="KW-0732">Signal</keyword>
<proteinExistence type="predicted"/>
<gene>
    <name evidence="4" type="ORF">CQY22_014930</name>
</gene>
<evidence type="ECO:0000313" key="5">
    <source>
        <dbReference type="Proteomes" id="UP000230551"/>
    </source>
</evidence>
<dbReference type="Pfam" id="PF10738">
    <property type="entry name" value="Lpp-LpqN"/>
    <property type="match status" value="1"/>
</dbReference>
<keyword evidence="5" id="KW-1185">Reference proteome</keyword>
<evidence type="ECO:0000256" key="1">
    <source>
        <dbReference type="ARBA" id="ARBA00022729"/>
    </source>
</evidence>
<dbReference type="OrthoDB" id="4761628at2"/>
<feature type="chain" id="PRO_5039685514" description="Lipoprotein LpqN" evidence="3">
    <location>
        <begin position="21"/>
        <end position="205"/>
    </location>
</feature>
<comment type="caution">
    <text evidence="4">The sequence shown here is derived from an EMBL/GenBank/DDBJ whole genome shotgun (WGS) entry which is preliminary data.</text>
</comment>
<dbReference type="PROSITE" id="PS51257">
    <property type="entry name" value="PROKAR_LIPOPROTEIN"/>
    <property type="match status" value="1"/>
</dbReference>
<dbReference type="AlphaFoldDB" id="A0A2G5P6L7"/>
<dbReference type="Proteomes" id="UP000230551">
    <property type="component" value="Unassembled WGS sequence"/>
</dbReference>
<dbReference type="EMBL" id="PDCN02000022">
    <property type="protein sequence ID" value="PIB73916.1"/>
    <property type="molecule type" value="Genomic_DNA"/>
</dbReference>
<reference evidence="4 5" key="1">
    <citation type="journal article" date="2017" name="Infect. Genet. Evol.">
        <title>The new phylogeny of the genus Mycobacterium: The old and the news.</title>
        <authorList>
            <person name="Tortoli E."/>
            <person name="Fedrizzi T."/>
            <person name="Meehan C.J."/>
            <person name="Trovato A."/>
            <person name="Grottola A."/>
            <person name="Giacobazzi E."/>
            <person name="Serpini G.F."/>
            <person name="Tagliazucchi S."/>
            <person name="Fabio A."/>
            <person name="Bettua C."/>
            <person name="Bertorelli R."/>
            <person name="Frascaro F."/>
            <person name="De Sanctis V."/>
            <person name="Pecorari M."/>
            <person name="Jousson O."/>
            <person name="Segata N."/>
            <person name="Cirillo D.M."/>
        </authorList>
    </citation>
    <scope>NUCLEOTIDE SEQUENCE [LARGE SCALE GENOMIC DNA]</scope>
    <source>
        <strain evidence="4 5">CIP1034565</strain>
    </source>
</reference>
<evidence type="ECO:0000256" key="2">
    <source>
        <dbReference type="SAM" id="MobiDB-lite"/>
    </source>
</evidence>